<organism>
    <name type="scientific">Serpula lacrymans var. lacrymans (strain S7.9)</name>
    <name type="common">Dry rot fungus</name>
    <dbReference type="NCBI Taxonomy" id="578457"/>
    <lineage>
        <taxon>Eukaryota</taxon>
        <taxon>Fungi</taxon>
        <taxon>Dikarya</taxon>
        <taxon>Basidiomycota</taxon>
        <taxon>Agaricomycotina</taxon>
        <taxon>Agaricomycetes</taxon>
        <taxon>Agaricomycetidae</taxon>
        <taxon>Boletales</taxon>
        <taxon>Coniophorineae</taxon>
        <taxon>Serpulaceae</taxon>
        <taxon>Serpula</taxon>
    </lineage>
</organism>
<dbReference type="Proteomes" id="UP000008064">
    <property type="component" value="Unassembled WGS sequence"/>
</dbReference>
<name>F8NHC1_SERL9</name>
<dbReference type="EMBL" id="GL945429">
    <property type="protein sequence ID" value="EGO29924.1"/>
    <property type="molecule type" value="Genomic_DNA"/>
</dbReference>
<feature type="domain" description="PARP catalytic" evidence="1">
    <location>
        <begin position="121"/>
        <end position="192"/>
    </location>
</feature>
<evidence type="ECO:0000259" key="1">
    <source>
        <dbReference type="Pfam" id="PF00644"/>
    </source>
</evidence>
<dbReference type="Pfam" id="PF00644">
    <property type="entry name" value="PARP"/>
    <property type="match status" value="1"/>
</dbReference>
<proteinExistence type="predicted"/>
<protein>
    <recommendedName>
        <fullName evidence="1">PARP catalytic domain-containing protein</fullName>
    </recommendedName>
</protein>
<accession>F8NHC1</accession>
<dbReference type="GeneID" id="18817694"/>
<dbReference type="GO" id="GO:0003950">
    <property type="term" value="F:NAD+ poly-ADP-ribosyltransferase activity"/>
    <property type="evidence" value="ECO:0007669"/>
    <property type="project" value="InterPro"/>
</dbReference>
<dbReference type="OrthoDB" id="5153512at2759"/>
<dbReference type="SUPFAM" id="SSF56399">
    <property type="entry name" value="ADP-ribosylation"/>
    <property type="match status" value="1"/>
</dbReference>
<sequence>MAVLQKITYSDPLYREVEERFKARWVNPEKRLPSVRAIYKVVLKSDRAQYHSQQYKRYLERLQSQRPGNKLVEEKLFHGQVRACNIGDDNGRAPVTTPCSSPQCAVCHILQCDFADGAAKKNGFFGRGIYTTTASNKADYFCRNVNSNSPYRFVFMSKVAVGKPSLLGSKNENLNQAPSGYDSVQALTTDAGGVVKYSERVVYQDEAMCPYVAIVYSL</sequence>
<evidence type="ECO:0000313" key="2">
    <source>
        <dbReference type="EMBL" id="EGO29924.1"/>
    </source>
</evidence>
<dbReference type="Gene3D" id="3.90.228.10">
    <property type="match status" value="1"/>
</dbReference>
<dbReference type="HOGENOM" id="CLU_039434_1_1_1"/>
<dbReference type="AlphaFoldDB" id="F8NHC1"/>
<dbReference type="InterPro" id="IPR012317">
    <property type="entry name" value="Poly(ADP-ribose)pol_cat_dom"/>
</dbReference>
<gene>
    <name evidence="2" type="ORF">SERLADRAFT_458303</name>
</gene>
<dbReference type="RefSeq" id="XP_007314166.1">
    <property type="nucleotide sequence ID" value="XM_007314104.1"/>
</dbReference>
<dbReference type="KEGG" id="sla:SERLADRAFT_458303"/>
<reference evidence="2" key="1">
    <citation type="submission" date="2011-04" db="EMBL/GenBank/DDBJ databases">
        <title>Evolution of plant cell wall degrading machinery underlies the functional diversity of forest fungi.</title>
        <authorList>
            <consortium name="US DOE Joint Genome Institute (JGI-PGF)"/>
            <person name="Eastwood D.C."/>
            <person name="Floudas D."/>
            <person name="Binder M."/>
            <person name="Majcherczyk A."/>
            <person name="Schneider P."/>
            <person name="Aerts A."/>
            <person name="Asiegbu F.O."/>
            <person name="Baker S.E."/>
            <person name="Barry K."/>
            <person name="Bendiksby M."/>
            <person name="Blumentritt M."/>
            <person name="Coutinho P.M."/>
            <person name="Cullen D."/>
            <person name="Cullen D."/>
            <person name="Gathman A."/>
            <person name="Goodell B."/>
            <person name="Henrissat B."/>
            <person name="Ihrmark K."/>
            <person name="Kauserud H."/>
            <person name="Kohler A."/>
            <person name="LaButti K."/>
            <person name="Lapidus A."/>
            <person name="Lavin J.L."/>
            <person name="Lee Y.-H."/>
            <person name="Lindquist E."/>
            <person name="Lilly W."/>
            <person name="Lucas S."/>
            <person name="Morin E."/>
            <person name="Murat C."/>
            <person name="Oguiza J.A."/>
            <person name="Park J."/>
            <person name="Pisabarro A.G."/>
            <person name="Riley R."/>
            <person name="Rosling A."/>
            <person name="Salamov A."/>
            <person name="Schmidt O."/>
            <person name="Schmutz J."/>
            <person name="Skrede I."/>
            <person name="Stenlid J."/>
            <person name="Wiebenga A."/>
            <person name="Xie X."/>
            <person name="Kues U."/>
            <person name="Hibbett D.S."/>
            <person name="Hoffmeister D."/>
            <person name="Hogberg N."/>
            <person name="Martin F."/>
            <person name="Grigoriev I.V."/>
            <person name="Watkinson S.C."/>
        </authorList>
    </citation>
    <scope>NUCLEOTIDE SEQUENCE</scope>
    <source>
        <strain evidence="2">S7.9</strain>
    </source>
</reference>